<organism evidence="2">
    <name type="scientific">Thiomonas intermedia (strain K12)</name>
    <name type="common">Thiobacillus intermedius</name>
    <dbReference type="NCBI Taxonomy" id="75379"/>
    <lineage>
        <taxon>Bacteria</taxon>
        <taxon>Pseudomonadati</taxon>
        <taxon>Pseudomonadota</taxon>
        <taxon>Betaproteobacteria</taxon>
        <taxon>Burkholderiales</taxon>
        <taxon>Thiomonas</taxon>
    </lineage>
</organism>
<evidence type="ECO:0000313" key="2">
    <source>
        <dbReference type="EMBL" id="ADG30949.1"/>
    </source>
</evidence>
<dbReference type="STRING" id="75379.Tint_1574"/>
<reference evidence="2" key="1">
    <citation type="submission" date="2010-04" db="EMBL/GenBank/DDBJ databases">
        <title>Complete sequence of Thiomonas intermedia K12.</title>
        <authorList>
            <consortium name="US DOE Joint Genome Institute"/>
            <person name="Lucas S."/>
            <person name="Copeland A."/>
            <person name="Lapidus A."/>
            <person name="Cheng J.-F."/>
            <person name="Bruce D."/>
            <person name="Goodwin L."/>
            <person name="Pitluck S."/>
            <person name="Davenport K."/>
            <person name="Detter J.C."/>
            <person name="Han C."/>
            <person name="Tapia R."/>
            <person name="Land M."/>
            <person name="Hauser L."/>
            <person name="Kyrpides N."/>
            <person name="Ovchinnikova G."/>
            <person name="Kerfeld C.A."/>
            <person name="Cannon G.C."/>
            <person name="Heinhorst S."/>
            <person name="Woyke T."/>
        </authorList>
    </citation>
    <scope>NUCLEOTIDE SEQUENCE [LARGE SCALE GENOMIC DNA]</scope>
    <source>
        <strain evidence="2">K12</strain>
    </source>
</reference>
<dbReference type="AlphaFoldDB" id="D5X1F3"/>
<keyword evidence="1" id="KW-0732">Signal</keyword>
<dbReference type="EMBL" id="CP002021">
    <property type="protein sequence ID" value="ADG30949.1"/>
    <property type="molecule type" value="Genomic_DNA"/>
</dbReference>
<feature type="chain" id="PRO_5003079767" evidence="1">
    <location>
        <begin position="35"/>
        <end position="328"/>
    </location>
</feature>
<accession>D5X1F3</accession>
<dbReference type="InterPro" id="IPR025737">
    <property type="entry name" value="FApF"/>
</dbReference>
<evidence type="ECO:0000256" key="1">
    <source>
        <dbReference type="SAM" id="SignalP"/>
    </source>
</evidence>
<dbReference type="Pfam" id="PF13557">
    <property type="entry name" value="Phenol_MetA_deg"/>
    <property type="match status" value="1"/>
</dbReference>
<gene>
    <name evidence="2" type="ordered locus">Tint_1574</name>
</gene>
<dbReference type="HOGENOM" id="CLU_847131_0_0_4"/>
<dbReference type="KEGG" id="tin:Tint_1574"/>
<sequence>MLNFNLLKGKSKSQIAMAIAMSLGTICITQAAYAGGPLPYDGISPPPNITVTQLYNIFSSASNYYTVNGNKEGNTNIQTEVPVFRIIHTFNPVHGMAWGVQLIQPYVDFVGSTKIGGAELSNSSGLAEPQLSAFIKPYNNPETDSVLTLAYFISPPTGTYNSNAVLNASTNNWVNNPEIGYTHILFGKPQGKRLDFQIWGDVYYYGKADNYHSGAFTGVKNTDRSEQLLVYLPYYIHPQTAGYVGLAFEKTWGGKQYLTGDLNLPSGKSIAVNPIDTGSRNNFTRVGIDGGTFLTPTVALQAQLSTDVHVRGGLKNDVYFLLQISKVF</sequence>
<name>D5X1F3_THIK1</name>
<protein>
    <submittedName>
        <fullName evidence="2">Protein involved in meta-pathway of phenol degradation-like protein</fullName>
    </submittedName>
</protein>
<dbReference type="eggNOG" id="COG4313">
    <property type="taxonomic scope" value="Bacteria"/>
</dbReference>
<proteinExistence type="predicted"/>
<dbReference type="BioCyc" id="TINT75379:TINT_RS16645-MONOMER"/>
<feature type="signal peptide" evidence="1">
    <location>
        <begin position="1"/>
        <end position="34"/>
    </location>
</feature>